<keyword evidence="1" id="KW-0472">Membrane</keyword>
<comment type="caution">
    <text evidence="2">The sequence shown here is derived from an EMBL/GenBank/DDBJ whole genome shotgun (WGS) entry which is preliminary data.</text>
</comment>
<sequence length="330" mass="38571">MANYCFICEKELVESESVLVKAKGIAALINSSKQRLDDKWKTLVSLENVQVHPGCRRNYTRPDTIKKYVNQQKEMMMTSPVKENELKKSKERRDIIYKVCTLHFKQSIEDIAKIKNDEWGKTILKRLDSVICLVAEEAIYHKSCERKFSKSLSSEEKKKRGRPQDEDAFKAFSDVCDVVYFKKKKNNDEERLRIVEMVASIIREDIRSTVYELNSYPSPNQFMDNAANDVPKSLTLFLSNDCDTKKKSDQKKCLGLYLHRNFGTKRAIDIFQILGFVLLILTFMYLRRLRCYMHSLMLLQICVVPTNAVLWNKRIAKVKRQLQQRQSATL</sequence>
<name>A0A6G0VT66_APHCR</name>
<keyword evidence="1" id="KW-0812">Transmembrane</keyword>
<dbReference type="Proteomes" id="UP000478052">
    <property type="component" value="Unassembled WGS sequence"/>
</dbReference>
<reference evidence="2 3" key="1">
    <citation type="submission" date="2019-08" db="EMBL/GenBank/DDBJ databases">
        <title>Whole genome of Aphis craccivora.</title>
        <authorList>
            <person name="Voronova N.V."/>
            <person name="Shulinski R.S."/>
            <person name="Bandarenka Y.V."/>
            <person name="Zhorov D.G."/>
            <person name="Warner D."/>
        </authorList>
    </citation>
    <scope>NUCLEOTIDE SEQUENCE [LARGE SCALE GENOMIC DNA]</scope>
    <source>
        <strain evidence="2">180601</strain>
        <tissue evidence="2">Whole Body</tissue>
    </source>
</reference>
<keyword evidence="3" id="KW-1185">Reference proteome</keyword>
<dbReference type="EMBL" id="VUJU01013176">
    <property type="protein sequence ID" value="KAF0705664.1"/>
    <property type="molecule type" value="Genomic_DNA"/>
</dbReference>
<feature type="transmembrane region" description="Helical" evidence="1">
    <location>
        <begin position="292"/>
        <end position="311"/>
    </location>
</feature>
<protein>
    <submittedName>
        <fullName evidence="2">Uncharacterized protein</fullName>
    </submittedName>
</protein>
<evidence type="ECO:0000256" key="1">
    <source>
        <dbReference type="SAM" id="Phobius"/>
    </source>
</evidence>
<proteinExistence type="predicted"/>
<feature type="non-terminal residue" evidence="2">
    <location>
        <position position="330"/>
    </location>
</feature>
<accession>A0A6G0VT66</accession>
<organism evidence="2 3">
    <name type="scientific">Aphis craccivora</name>
    <name type="common">Cowpea aphid</name>
    <dbReference type="NCBI Taxonomy" id="307492"/>
    <lineage>
        <taxon>Eukaryota</taxon>
        <taxon>Metazoa</taxon>
        <taxon>Ecdysozoa</taxon>
        <taxon>Arthropoda</taxon>
        <taxon>Hexapoda</taxon>
        <taxon>Insecta</taxon>
        <taxon>Pterygota</taxon>
        <taxon>Neoptera</taxon>
        <taxon>Paraneoptera</taxon>
        <taxon>Hemiptera</taxon>
        <taxon>Sternorrhyncha</taxon>
        <taxon>Aphidomorpha</taxon>
        <taxon>Aphidoidea</taxon>
        <taxon>Aphididae</taxon>
        <taxon>Aphidini</taxon>
        <taxon>Aphis</taxon>
        <taxon>Aphis</taxon>
    </lineage>
</organism>
<evidence type="ECO:0000313" key="3">
    <source>
        <dbReference type="Proteomes" id="UP000478052"/>
    </source>
</evidence>
<dbReference type="AlphaFoldDB" id="A0A6G0VT66"/>
<feature type="transmembrane region" description="Helical" evidence="1">
    <location>
        <begin position="267"/>
        <end position="286"/>
    </location>
</feature>
<gene>
    <name evidence="2" type="ORF">FWK35_00033624</name>
</gene>
<evidence type="ECO:0000313" key="2">
    <source>
        <dbReference type="EMBL" id="KAF0705664.1"/>
    </source>
</evidence>
<dbReference type="OrthoDB" id="6629976at2759"/>
<keyword evidence="1" id="KW-1133">Transmembrane helix</keyword>